<dbReference type="InterPro" id="IPR012318">
    <property type="entry name" value="HTH_CRP"/>
</dbReference>
<dbReference type="InterPro" id="IPR000595">
    <property type="entry name" value="cNMP-bd_dom"/>
</dbReference>
<evidence type="ECO:0000313" key="5">
    <source>
        <dbReference type="EMBL" id="XDO98062.1"/>
    </source>
</evidence>
<dbReference type="Gene3D" id="1.10.10.10">
    <property type="entry name" value="Winged helix-like DNA-binding domain superfamily/Winged helix DNA-binding domain"/>
    <property type="match status" value="1"/>
</dbReference>
<dbReference type="EMBL" id="CP158375">
    <property type="protein sequence ID" value="XDO98062.1"/>
    <property type="molecule type" value="Genomic_DNA"/>
</dbReference>
<dbReference type="Pfam" id="PF00027">
    <property type="entry name" value="cNMP_binding"/>
    <property type="match status" value="1"/>
</dbReference>
<dbReference type="PROSITE" id="PS00042">
    <property type="entry name" value="HTH_CRP_1"/>
    <property type="match status" value="1"/>
</dbReference>
<dbReference type="RefSeq" id="WP_369061684.1">
    <property type="nucleotide sequence ID" value="NZ_CP158375.1"/>
</dbReference>
<dbReference type="Pfam" id="PF13545">
    <property type="entry name" value="HTH_Crp_2"/>
    <property type="match status" value="1"/>
</dbReference>
<organism evidence="5">
    <name type="scientific">Caulobacter sp. 73W</name>
    <dbReference type="NCBI Taxonomy" id="3161137"/>
    <lineage>
        <taxon>Bacteria</taxon>
        <taxon>Pseudomonadati</taxon>
        <taxon>Pseudomonadota</taxon>
        <taxon>Alphaproteobacteria</taxon>
        <taxon>Caulobacterales</taxon>
        <taxon>Caulobacteraceae</taxon>
        <taxon>Caulobacter</taxon>
    </lineage>
</organism>
<dbReference type="InterPro" id="IPR050397">
    <property type="entry name" value="Env_Response_Regulators"/>
</dbReference>
<dbReference type="PANTHER" id="PTHR24567:SF75">
    <property type="entry name" value="FUMARATE AND NITRATE REDUCTION REGULATORY PROTEIN"/>
    <property type="match status" value="1"/>
</dbReference>
<keyword evidence="3" id="KW-0804">Transcription</keyword>
<evidence type="ECO:0000259" key="4">
    <source>
        <dbReference type="PROSITE" id="PS51063"/>
    </source>
</evidence>
<keyword evidence="2" id="KW-0238">DNA-binding</keyword>
<dbReference type="InterPro" id="IPR018490">
    <property type="entry name" value="cNMP-bd_dom_sf"/>
</dbReference>
<dbReference type="InterPro" id="IPR018335">
    <property type="entry name" value="Tscrpt_reg_HTH_Crp-type_CS"/>
</dbReference>
<dbReference type="InterPro" id="IPR036390">
    <property type="entry name" value="WH_DNA-bd_sf"/>
</dbReference>
<dbReference type="PRINTS" id="PR00034">
    <property type="entry name" value="HTHCRP"/>
</dbReference>
<dbReference type="GO" id="GO:0005829">
    <property type="term" value="C:cytosol"/>
    <property type="evidence" value="ECO:0007669"/>
    <property type="project" value="TreeGrafter"/>
</dbReference>
<accession>A0AB39KWU0</accession>
<dbReference type="GO" id="GO:0003677">
    <property type="term" value="F:DNA binding"/>
    <property type="evidence" value="ECO:0007669"/>
    <property type="project" value="UniProtKB-KW"/>
</dbReference>
<dbReference type="PROSITE" id="PS51063">
    <property type="entry name" value="HTH_CRP_2"/>
    <property type="match status" value="1"/>
</dbReference>
<dbReference type="SUPFAM" id="SSF51206">
    <property type="entry name" value="cAMP-binding domain-like"/>
    <property type="match status" value="1"/>
</dbReference>
<dbReference type="AlphaFoldDB" id="A0AB39KWU0"/>
<reference evidence="5" key="1">
    <citation type="submission" date="2024-06" db="EMBL/GenBank/DDBJ databases">
        <title>Caulobacter inopinatus, sp. nov.</title>
        <authorList>
            <person name="Donachie S.P."/>
        </authorList>
    </citation>
    <scope>NUCLEOTIDE SEQUENCE</scope>
    <source>
        <strain evidence="5">73W</strain>
    </source>
</reference>
<evidence type="ECO:0000256" key="3">
    <source>
        <dbReference type="ARBA" id="ARBA00023163"/>
    </source>
</evidence>
<gene>
    <name evidence="5" type="ORF">ABOZ73_06510</name>
</gene>
<dbReference type="InterPro" id="IPR036388">
    <property type="entry name" value="WH-like_DNA-bd_sf"/>
</dbReference>
<dbReference type="GO" id="GO:0003700">
    <property type="term" value="F:DNA-binding transcription factor activity"/>
    <property type="evidence" value="ECO:0007669"/>
    <property type="project" value="InterPro"/>
</dbReference>
<sequence length="217" mass="23871">MRSLEVIHAATPPQPATFAAGVDVSGFCMTFSRNEEIFGEDEQAEFAYKVVSGVVRTLRFLDDGRRLVVGFHMPGEVFGMELCETHRTSAEAVGACEVMLVRRVALHKAAAADPTVGAGLWALTDQHLQRTQGHMMLLGRRTAAERVEAFLADMAERAPACDGVDLPMSRTDIADYLGLTIETVSRILSQMERENRINRATSRHVVLCDRRLLQAAA</sequence>
<evidence type="ECO:0000256" key="2">
    <source>
        <dbReference type="ARBA" id="ARBA00023125"/>
    </source>
</evidence>
<name>A0AB39KWU0_9CAUL</name>
<dbReference type="CDD" id="cd00092">
    <property type="entry name" value="HTH_CRP"/>
    <property type="match status" value="1"/>
</dbReference>
<dbReference type="CDD" id="cd00038">
    <property type="entry name" value="CAP_ED"/>
    <property type="match status" value="1"/>
</dbReference>
<evidence type="ECO:0000256" key="1">
    <source>
        <dbReference type="ARBA" id="ARBA00023015"/>
    </source>
</evidence>
<keyword evidence="1" id="KW-0805">Transcription regulation</keyword>
<proteinExistence type="predicted"/>
<dbReference type="SUPFAM" id="SSF46785">
    <property type="entry name" value="Winged helix' DNA-binding domain"/>
    <property type="match status" value="1"/>
</dbReference>
<protein>
    <submittedName>
        <fullName evidence="5">Helix-turn-helix domain-containing protein</fullName>
    </submittedName>
</protein>
<dbReference type="Gene3D" id="2.60.120.10">
    <property type="entry name" value="Jelly Rolls"/>
    <property type="match status" value="1"/>
</dbReference>
<dbReference type="InterPro" id="IPR014710">
    <property type="entry name" value="RmlC-like_jellyroll"/>
</dbReference>
<dbReference type="SMART" id="SM00419">
    <property type="entry name" value="HTH_CRP"/>
    <property type="match status" value="1"/>
</dbReference>
<dbReference type="PANTHER" id="PTHR24567">
    <property type="entry name" value="CRP FAMILY TRANSCRIPTIONAL REGULATORY PROTEIN"/>
    <property type="match status" value="1"/>
</dbReference>
<feature type="domain" description="HTH crp-type" evidence="4">
    <location>
        <begin position="141"/>
        <end position="211"/>
    </location>
</feature>